<evidence type="ECO:0000256" key="1">
    <source>
        <dbReference type="SAM" id="SignalP"/>
    </source>
</evidence>
<reference evidence="2 3" key="1">
    <citation type="submission" date="2019-03" db="EMBL/GenBank/DDBJ databases">
        <authorList>
            <consortium name="Pathogen Informatics"/>
        </authorList>
    </citation>
    <scope>NUCLEOTIDE SEQUENCE [LARGE SCALE GENOMIC DNA]</scope>
    <source>
        <strain evidence="2 3">NCTC12998</strain>
    </source>
</reference>
<protein>
    <submittedName>
        <fullName evidence="2">P pilus assembly/Cpx signaling pathway, periplasmic inhibitor/zinc-resistance associated protein</fullName>
    </submittedName>
</protein>
<feature type="signal peptide" evidence="1">
    <location>
        <begin position="1"/>
        <end position="24"/>
    </location>
</feature>
<organism evidence="2 3">
    <name type="scientific">Raoultella planticola</name>
    <name type="common">Klebsiella planticola</name>
    <dbReference type="NCBI Taxonomy" id="575"/>
    <lineage>
        <taxon>Bacteria</taxon>
        <taxon>Pseudomonadati</taxon>
        <taxon>Pseudomonadota</taxon>
        <taxon>Gammaproteobacteria</taxon>
        <taxon>Enterobacterales</taxon>
        <taxon>Enterobacteriaceae</taxon>
        <taxon>Klebsiella/Raoultella group</taxon>
        <taxon>Raoultella</taxon>
    </lineage>
</organism>
<sequence>MNKLFRNTLLAVAMTAGFSMAAQAATADEVPPVSQDPVVQHLKLSNDQVTKIKGLHQEFETNVNNIKIEGFKDGALIDVIQSGKWDEAKVKQQLAAFGQLDQQVRYYRVKYYFGVNQVLTPEQRTQVKKRSPGSAELISNPPAMAGFSFCRIASPATE</sequence>
<keyword evidence="1" id="KW-0732">Signal</keyword>
<proteinExistence type="predicted"/>
<dbReference type="GO" id="GO:0042597">
    <property type="term" value="C:periplasmic space"/>
    <property type="evidence" value="ECO:0007669"/>
    <property type="project" value="InterPro"/>
</dbReference>
<dbReference type="CDD" id="cd09916">
    <property type="entry name" value="CpxP_like"/>
    <property type="match status" value="1"/>
</dbReference>
<dbReference type="InterPro" id="IPR012899">
    <property type="entry name" value="LTXXQ"/>
</dbReference>
<dbReference type="AlphaFoldDB" id="A0A485A5K1"/>
<evidence type="ECO:0000313" key="2">
    <source>
        <dbReference type="EMBL" id="VFS55531.1"/>
    </source>
</evidence>
<dbReference type="Gene3D" id="1.20.120.1490">
    <property type="match status" value="1"/>
</dbReference>
<feature type="chain" id="PRO_5019852270" evidence="1">
    <location>
        <begin position="25"/>
        <end position="158"/>
    </location>
</feature>
<accession>A0A485A5K1</accession>
<dbReference type="EMBL" id="CAADJE010000001">
    <property type="protein sequence ID" value="VFS55531.1"/>
    <property type="molecule type" value="Genomic_DNA"/>
</dbReference>
<evidence type="ECO:0000313" key="3">
    <source>
        <dbReference type="Proteomes" id="UP000345637"/>
    </source>
</evidence>
<dbReference type="Proteomes" id="UP000345637">
    <property type="component" value="Unassembled WGS sequence"/>
</dbReference>
<gene>
    <name evidence="2" type="ORF">NCTC12998_00150</name>
</gene>
<name>A0A485A5K1_RAOPL</name>